<name>A0ABM6WFK7_9DEIN</name>
<reference evidence="1 2" key="1">
    <citation type="submission" date="2017-05" db="EMBL/GenBank/DDBJ databases">
        <title>Complete genome sequence of Meiothermus taiwanensis WR-220.</title>
        <authorList>
            <person name="Wu W.-L."/>
            <person name="Lo W.-S."/>
            <person name="Kuo C.-H."/>
            <person name="Wu S.-H."/>
        </authorList>
    </citation>
    <scope>NUCLEOTIDE SEQUENCE [LARGE SCALE GENOMIC DNA]</scope>
    <source>
        <strain evidence="1 2">WR-220</strain>
    </source>
</reference>
<dbReference type="EMBL" id="CP021130">
    <property type="protein sequence ID" value="AWR85670.1"/>
    <property type="molecule type" value="Genomic_DNA"/>
</dbReference>
<keyword evidence="2" id="KW-1185">Reference proteome</keyword>
<dbReference type="RefSeq" id="WP_187388577.1">
    <property type="nucleotide sequence ID" value="NZ_CP021130.1"/>
</dbReference>
<sequence length="231" mass="25441">MLTNSTQTLLAATSEEIVSKLNPPDSITGPVRQIFAALADYPRRAALIDRDESLSPLGKSQAWDALRQSFKNRLEALVNEYRQARATYLANLEARSKPNPPSETAQLLAATNFQTLWANTPGRLGERFDKLVKHALEHQDTALQHYLASPTVGKLVQDGDEADKYQYKEAMARLRRGLAGPEKAAAVDALEAAEEYLPKLDETLAAALHFGAQDYKIPVPPVQKMFRGEGG</sequence>
<organism evidence="1 2">
    <name type="scientific">Meiothermus taiwanensis WR-220</name>
    <dbReference type="NCBI Taxonomy" id="1339250"/>
    <lineage>
        <taxon>Bacteria</taxon>
        <taxon>Thermotogati</taxon>
        <taxon>Deinococcota</taxon>
        <taxon>Deinococci</taxon>
        <taxon>Thermales</taxon>
        <taxon>Thermaceae</taxon>
        <taxon>Meiothermus</taxon>
    </lineage>
</organism>
<proteinExistence type="predicted"/>
<gene>
    <name evidence="1" type="ORF">Mtai_v1c04220</name>
</gene>
<evidence type="ECO:0000313" key="2">
    <source>
        <dbReference type="Proteomes" id="UP000263013"/>
    </source>
</evidence>
<dbReference type="Proteomes" id="UP000263013">
    <property type="component" value="Chromosome"/>
</dbReference>
<protein>
    <submittedName>
        <fullName evidence="1">Uncharacterized protein</fullName>
    </submittedName>
</protein>
<evidence type="ECO:0000313" key="1">
    <source>
        <dbReference type="EMBL" id="AWR85670.1"/>
    </source>
</evidence>
<accession>A0ABM6WFK7</accession>